<feature type="domain" description="HTH LytTR-type" evidence="4">
    <location>
        <begin position="176"/>
        <end position="275"/>
    </location>
</feature>
<dbReference type="KEGG" id="dpf:ON006_04770"/>
<evidence type="ECO:0000259" key="4">
    <source>
        <dbReference type="PROSITE" id="PS50930"/>
    </source>
</evidence>
<dbReference type="InterPro" id="IPR001789">
    <property type="entry name" value="Sig_transdc_resp-reg_receiver"/>
</dbReference>
<dbReference type="Pfam" id="PF04397">
    <property type="entry name" value="LytTR"/>
    <property type="match status" value="1"/>
</dbReference>
<dbReference type="InterPro" id="IPR011006">
    <property type="entry name" value="CheY-like_superfamily"/>
</dbReference>
<feature type="domain" description="Response regulatory" evidence="3">
    <location>
        <begin position="10"/>
        <end position="122"/>
    </location>
</feature>
<feature type="modified residue" description="4-aspartylphosphate" evidence="1">
    <location>
        <position position="61"/>
    </location>
</feature>
<organism evidence="5 6">
    <name type="scientific">Dyadobacter pollutisoli</name>
    <dbReference type="NCBI Taxonomy" id="2910158"/>
    <lineage>
        <taxon>Bacteria</taxon>
        <taxon>Pseudomonadati</taxon>
        <taxon>Bacteroidota</taxon>
        <taxon>Cytophagia</taxon>
        <taxon>Cytophagales</taxon>
        <taxon>Spirosomataceae</taxon>
        <taxon>Dyadobacter</taxon>
    </lineage>
</organism>
<dbReference type="SMART" id="SM00850">
    <property type="entry name" value="LytTR"/>
    <property type="match status" value="1"/>
</dbReference>
<reference evidence="5" key="1">
    <citation type="submission" date="2022-11" db="EMBL/GenBank/DDBJ databases">
        <title>Dyadobacter pollutisoli sp. nov., isolated from plastic dumped soil.</title>
        <authorList>
            <person name="Kim J.M."/>
            <person name="Kim K.R."/>
            <person name="Lee J.K."/>
            <person name="Hao L."/>
            <person name="Jeon C.O."/>
        </authorList>
    </citation>
    <scope>NUCLEOTIDE SEQUENCE</scope>
    <source>
        <strain evidence="5">U1</strain>
    </source>
</reference>
<feature type="compositionally biased region" description="Basic and acidic residues" evidence="2">
    <location>
        <begin position="122"/>
        <end position="134"/>
    </location>
</feature>
<dbReference type="Proteomes" id="UP001164653">
    <property type="component" value="Chromosome"/>
</dbReference>
<name>A0A9E8NDF1_9BACT</name>
<evidence type="ECO:0000256" key="1">
    <source>
        <dbReference type="PROSITE-ProRule" id="PRU00169"/>
    </source>
</evidence>
<keyword evidence="1" id="KW-0597">Phosphoprotein</keyword>
<dbReference type="EMBL" id="CP112998">
    <property type="protein sequence ID" value="WAC13273.1"/>
    <property type="molecule type" value="Genomic_DNA"/>
</dbReference>
<accession>A0A9E8NDF1</accession>
<dbReference type="Gene3D" id="2.40.50.1020">
    <property type="entry name" value="LytTr DNA-binding domain"/>
    <property type="match status" value="1"/>
</dbReference>
<sequence length="278" mass="31637">MKLEATTPLQCLIIDDESSAHKTLKFHMGKVPWLEFTHSCMNAVRALELISSIRPDIIFLDVDMPHLSGIEMLGLAGRISASVILTTAHEKFAIQGYEYDVTDFLLKPISFPRFLRAVNKVRERGNPDPSRNERPAAAATNEPHPHHPFQIVDCTRPADTALASPADSPVFAEKMMWVKVDKNIYPLEYKHIYMIQSYGNYVQIYSRAHKLVVRTSLTLLLKNLPPHFIQTHRSYIINSAHISHISGNEIYLTDLGFKAMISKELRNDFLRRLPVSYG</sequence>
<evidence type="ECO:0000259" key="3">
    <source>
        <dbReference type="PROSITE" id="PS50110"/>
    </source>
</evidence>
<dbReference type="PANTHER" id="PTHR37299">
    <property type="entry name" value="TRANSCRIPTIONAL REGULATOR-RELATED"/>
    <property type="match status" value="1"/>
</dbReference>
<evidence type="ECO:0000313" key="6">
    <source>
        <dbReference type="Proteomes" id="UP001164653"/>
    </source>
</evidence>
<dbReference type="Pfam" id="PF00072">
    <property type="entry name" value="Response_reg"/>
    <property type="match status" value="1"/>
</dbReference>
<dbReference type="AlphaFoldDB" id="A0A9E8NDF1"/>
<dbReference type="SUPFAM" id="SSF52172">
    <property type="entry name" value="CheY-like"/>
    <property type="match status" value="1"/>
</dbReference>
<gene>
    <name evidence="5" type="ORF">ON006_04770</name>
</gene>
<dbReference type="PROSITE" id="PS50110">
    <property type="entry name" value="RESPONSE_REGULATORY"/>
    <property type="match status" value="1"/>
</dbReference>
<evidence type="ECO:0000313" key="5">
    <source>
        <dbReference type="EMBL" id="WAC13273.1"/>
    </source>
</evidence>
<dbReference type="RefSeq" id="WP_244819614.1">
    <property type="nucleotide sequence ID" value="NZ_CP112998.1"/>
</dbReference>
<feature type="region of interest" description="Disordered" evidence="2">
    <location>
        <begin position="122"/>
        <end position="150"/>
    </location>
</feature>
<dbReference type="SMART" id="SM00448">
    <property type="entry name" value="REC"/>
    <property type="match status" value="1"/>
</dbReference>
<evidence type="ECO:0000256" key="2">
    <source>
        <dbReference type="SAM" id="MobiDB-lite"/>
    </source>
</evidence>
<proteinExistence type="predicted"/>
<dbReference type="PROSITE" id="PS50930">
    <property type="entry name" value="HTH_LYTTR"/>
    <property type="match status" value="1"/>
</dbReference>
<dbReference type="GO" id="GO:0003677">
    <property type="term" value="F:DNA binding"/>
    <property type="evidence" value="ECO:0007669"/>
    <property type="project" value="InterPro"/>
</dbReference>
<dbReference type="PANTHER" id="PTHR37299:SF1">
    <property type="entry name" value="STAGE 0 SPORULATION PROTEIN A HOMOLOG"/>
    <property type="match status" value="1"/>
</dbReference>
<dbReference type="InterPro" id="IPR007492">
    <property type="entry name" value="LytTR_DNA-bd_dom"/>
</dbReference>
<dbReference type="GO" id="GO:0000156">
    <property type="term" value="F:phosphorelay response regulator activity"/>
    <property type="evidence" value="ECO:0007669"/>
    <property type="project" value="InterPro"/>
</dbReference>
<keyword evidence="6" id="KW-1185">Reference proteome</keyword>
<protein>
    <submittedName>
        <fullName evidence="5">Response regulator transcription factor</fullName>
    </submittedName>
</protein>
<dbReference type="InterPro" id="IPR046947">
    <property type="entry name" value="LytR-like"/>
</dbReference>
<dbReference type="Gene3D" id="3.40.50.2300">
    <property type="match status" value="1"/>
</dbReference>